<protein>
    <recommendedName>
        <fullName evidence="1">F5/8 type C domain-containing protein</fullName>
    </recommendedName>
</protein>
<sequence>LYRKAIDKAWKRSGLAEFPPSWEKDGQNWGNTEILWPTALFERDDPRVAALSEHVRTVFYGGFIEGAIQWHGMPTPAIHPYMGLYTTMSDLGRGMHENVVEDFYWYLLHTTAANAFPEGVFHQYREAWNGTIPHVTGACNYAILLRHMIVHEMGDELHLLSAVPDWWLGEGKEIRIQRAPTHFGEVNLVIRGKKNGVEVKFDPPKRNPPKRIVLTLPQSRPLIGSLDGVEVVQRDAQKKRWDFPTVVAAYKDLNKKKPYYSLTTGKPATCSSVLPTAVNAPVAYVGYPPYSFYAASLANDGHAEDTERYWATSLQHYPGPAWWQVDLEKPTAVGRVVVVGYFGDARSYGFTVETSLDAEKWDMVADRRDNKWISTPK</sequence>
<comment type="caution">
    <text evidence="2">The sequence shown here is derived from an EMBL/GenBank/DDBJ whole genome shotgun (WGS) entry which is preliminary data.</text>
</comment>
<dbReference type="EMBL" id="LAZR01058940">
    <property type="protein sequence ID" value="KKK68853.1"/>
    <property type="molecule type" value="Genomic_DNA"/>
</dbReference>
<dbReference type="SUPFAM" id="SSF49785">
    <property type="entry name" value="Galactose-binding domain-like"/>
    <property type="match status" value="1"/>
</dbReference>
<organism evidence="2">
    <name type="scientific">marine sediment metagenome</name>
    <dbReference type="NCBI Taxonomy" id="412755"/>
    <lineage>
        <taxon>unclassified sequences</taxon>
        <taxon>metagenomes</taxon>
        <taxon>ecological metagenomes</taxon>
    </lineage>
</organism>
<dbReference type="Pfam" id="PF22633">
    <property type="entry name" value="F5_F8_type_C_2"/>
    <property type="match status" value="1"/>
</dbReference>
<feature type="domain" description="F5/8 type C" evidence="1">
    <location>
        <begin position="310"/>
        <end position="377"/>
    </location>
</feature>
<feature type="non-terminal residue" evidence="2">
    <location>
        <position position="1"/>
    </location>
</feature>
<proteinExistence type="predicted"/>
<dbReference type="AlphaFoldDB" id="A0A0F8XJ02"/>
<evidence type="ECO:0000313" key="2">
    <source>
        <dbReference type="EMBL" id="KKK68853.1"/>
    </source>
</evidence>
<dbReference type="PROSITE" id="PS50022">
    <property type="entry name" value="FA58C_3"/>
    <property type="match status" value="1"/>
</dbReference>
<dbReference type="InterPro" id="IPR000421">
    <property type="entry name" value="FA58C"/>
</dbReference>
<dbReference type="InterPro" id="IPR008979">
    <property type="entry name" value="Galactose-bd-like_sf"/>
</dbReference>
<feature type="non-terminal residue" evidence="2">
    <location>
        <position position="377"/>
    </location>
</feature>
<dbReference type="Gene3D" id="2.60.120.260">
    <property type="entry name" value="Galactose-binding domain-like"/>
    <property type="match status" value="1"/>
</dbReference>
<accession>A0A0F8XJ02</accession>
<evidence type="ECO:0000259" key="1">
    <source>
        <dbReference type="PROSITE" id="PS50022"/>
    </source>
</evidence>
<gene>
    <name evidence="2" type="ORF">LCGC14_2939890</name>
</gene>
<name>A0A0F8XJ02_9ZZZZ</name>
<reference evidence="2" key="1">
    <citation type="journal article" date="2015" name="Nature">
        <title>Complex archaea that bridge the gap between prokaryotes and eukaryotes.</title>
        <authorList>
            <person name="Spang A."/>
            <person name="Saw J.H."/>
            <person name="Jorgensen S.L."/>
            <person name="Zaremba-Niedzwiedzka K."/>
            <person name="Martijn J."/>
            <person name="Lind A.E."/>
            <person name="van Eijk R."/>
            <person name="Schleper C."/>
            <person name="Guy L."/>
            <person name="Ettema T.J."/>
        </authorList>
    </citation>
    <scope>NUCLEOTIDE SEQUENCE</scope>
</reference>